<evidence type="ECO:0000313" key="2">
    <source>
        <dbReference type="EMBL" id="WVZ59607.1"/>
    </source>
</evidence>
<sequence length="193" mass="20330">MQTHSPPLLINRSAQLASATPPPRGSSSPTTTTTTPIPLRRDGGFLPPPPTRATAAELAVVDEDEALERWPRRLFHYRCSRAPSSSPRSCAPAARHRPAPRTSRPSRPPSARARSSCSAARASSSSWAVAVPHPVPGAGGVQVEASALRVRSNKLLWADGVNATAAGFGFTVPPRVVPAPFARRVAIVCPAVM</sequence>
<evidence type="ECO:0000313" key="3">
    <source>
        <dbReference type="Proteomes" id="UP001341281"/>
    </source>
</evidence>
<feature type="compositionally biased region" description="Low complexity" evidence="1">
    <location>
        <begin position="81"/>
        <end position="93"/>
    </location>
</feature>
<dbReference type="InterPro" id="IPR010605">
    <property type="entry name" value="DUF1191"/>
</dbReference>
<accession>A0AAQ3WFE2</accession>
<dbReference type="AlphaFoldDB" id="A0AAQ3WFE2"/>
<proteinExistence type="predicted"/>
<keyword evidence="3" id="KW-1185">Reference proteome</keyword>
<feature type="compositionally biased region" description="Low complexity" evidence="1">
    <location>
        <begin position="100"/>
        <end position="118"/>
    </location>
</feature>
<dbReference type="EMBL" id="CP144746">
    <property type="protein sequence ID" value="WVZ59607.1"/>
    <property type="molecule type" value="Genomic_DNA"/>
</dbReference>
<feature type="region of interest" description="Disordered" evidence="1">
    <location>
        <begin position="1"/>
        <end position="52"/>
    </location>
</feature>
<protein>
    <submittedName>
        <fullName evidence="2">Uncharacterized protein</fullName>
    </submittedName>
</protein>
<dbReference type="Pfam" id="PF06697">
    <property type="entry name" value="DUF1191"/>
    <property type="match status" value="1"/>
</dbReference>
<feature type="compositionally biased region" description="Low complexity" evidence="1">
    <location>
        <begin position="25"/>
        <end position="38"/>
    </location>
</feature>
<evidence type="ECO:0000256" key="1">
    <source>
        <dbReference type="SAM" id="MobiDB-lite"/>
    </source>
</evidence>
<gene>
    <name evidence="2" type="ORF">U9M48_009724</name>
</gene>
<organism evidence="2 3">
    <name type="scientific">Paspalum notatum var. saurae</name>
    <dbReference type="NCBI Taxonomy" id="547442"/>
    <lineage>
        <taxon>Eukaryota</taxon>
        <taxon>Viridiplantae</taxon>
        <taxon>Streptophyta</taxon>
        <taxon>Embryophyta</taxon>
        <taxon>Tracheophyta</taxon>
        <taxon>Spermatophyta</taxon>
        <taxon>Magnoliopsida</taxon>
        <taxon>Liliopsida</taxon>
        <taxon>Poales</taxon>
        <taxon>Poaceae</taxon>
        <taxon>PACMAD clade</taxon>
        <taxon>Panicoideae</taxon>
        <taxon>Andropogonodae</taxon>
        <taxon>Paspaleae</taxon>
        <taxon>Paspalinae</taxon>
        <taxon>Paspalum</taxon>
    </lineage>
</organism>
<reference evidence="2 3" key="1">
    <citation type="submission" date="2024-02" db="EMBL/GenBank/DDBJ databases">
        <title>High-quality chromosome-scale genome assembly of Pensacola bahiagrass (Paspalum notatum Flugge var. saurae).</title>
        <authorList>
            <person name="Vega J.M."/>
            <person name="Podio M."/>
            <person name="Orjuela J."/>
            <person name="Siena L.A."/>
            <person name="Pessino S.C."/>
            <person name="Combes M.C."/>
            <person name="Mariac C."/>
            <person name="Albertini E."/>
            <person name="Pupilli F."/>
            <person name="Ortiz J.P.A."/>
            <person name="Leblanc O."/>
        </authorList>
    </citation>
    <scope>NUCLEOTIDE SEQUENCE [LARGE SCALE GENOMIC DNA]</scope>
    <source>
        <strain evidence="2">R1</strain>
        <tissue evidence="2">Leaf</tissue>
    </source>
</reference>
<feature type="region of interest" description="Disordered" evidence="1">
    <location>
        <begin position="81"/>
        <end position="118"/>
    </location>
</feature>
<dbReference type="Proteomes" id="UP001341281">
    <property type="component" value="Chromosome 02"/>
</dbReference>
<name>A0AAQ3WFE2_PASNO</name>